<dbReference type="EMBL" id="VSSQ01031364">
    <property type="protein sequence ID" value="MPM82219.1"/>
    <property type="molecule type" value="Genomic_DNA"/>
</dbReference>
<evidence type="ECO:0000313" key="2">
    <source>
        <dbReference type="EMBL" id="MPM82219.1"/>
    </source>
</evidence>
<gene>
    <name evidence="2" type="ORF">SDC9_129280</name>
</gene>
<reference evidence="2" key="1">
    <citation type="submission" date="2019-08" db="EMBL/GenBank/DDBJ databases">
        <authorList>
            <person name="Kucharzyk K."/>
            <person name="Murdoch R.W."/>
            <person name="Higgins S."/>
            <person name="Loffler F."/>
        </authorList>
    </citation>
    <scope>NUCLEOTIDE SEQUENCE</scope>
</reference>
<dbReference type="InterPro" id="IPR045620">
    <property type="entry name" value="DUF6442"/>
</dbReference>
<evidence type="ECO:0000256" key="1">
    <source>
        <dbReference type="SAM" id="Phobius"/>
    </source>
</evidence>
<sequence length="113" mass="12676">MNKDEILAKSRKENKDERDLFIGKTANENAYVAVTLVFSLLSIVLFLQKLIFDTAFADYRVFVLALLIGSSGQSVTTYYYDRQRKSILIEAFLEIIGAIACLISIIASGMGWI</sequence>
<name>A0A645CZ79_9ZZZZ</name>
<keyword evidence="1" id="KW-0812">Transmembrane</keyword>
<feature type="transmembrane region" description="Helical" evidence="1">
    <location>
        <begin position="30"/>
        <end position="47"/>
    </location>
</feature>
<feature type="transmembrane region" description="Helical" evidence="1">
    <location>
        <begin position="92"/>
        <end position="112"/>
    </location>
</feature>
<keyword evidence="1" id="KW-0472">Membrane</keyword>
<proteinExistence type="predicted"/>
<accession>A0A645CZ79</accession>
<organism evidence="2">
    <name type="scientific">bioreactor metagenome</name>
    <dbReference type="NCBI Taxonomy" id="1076179"/>
    <lineage>
        <taxon>unclassified sequences</taxon>
        <taxon>metagenomes</taxon>
        <taxon>ecological metagenomes</taxon>
    </lineage>
</organism>
<feature type="transmembrane region" description="Helical" evidence="1">
    <location>
        <begin position="59"/>
        <end position="80"/>
    </location>
</feature>
<protein>
    <submittedName>
        <fullName evidence="2">Uncharacterized protein</fullName>
    </submittedName>
</protein>
<dbReference type="AlphaFoldDB" id="A0A645CZ79"/>
<dbReference type="Pfam" id="PF20040">
    <property type="entry name" value="DUF6442"/>
    <property type="match status" value="1"/>
</dbReference>
<comment type="caution">
    <text evidence="2">The sequence shown here is derived from an EMBL/GenBank/DDBJ whole genome shotgun (WGS) entry which is preliminary data.</text>
</comment>
<keyword evidence="1" id="KW-1133">Transmembrane helix</keyword>